<gene>
    <name evidence="2" type="ORF">HNAJ_LOCUS11193</name>
    <name evidence="1" type="ORF">HNAJ_LOCUS3745</name>
</gene>
<reference evidence="4 5" key="1">
    <citation type="submission" date="2017-02" db="UniProtKB">
        <authorList>
            <consortium name="WormBaseParasite"/>
        </authorList>
    </citation>
    <scope>IDENTIFICATION</scope>
</reference>
<accession>A0A0R3TTZ2</accession>
<protein>
    <submittedName>
        <fullName evidence="1 4">Uncharacterized protein</fullName>
    </submittedName>
</protein>
<dbReference type="AlphaFoldDB" id="A0A0R3TTZ2"/>
<name>A0A0R3TTZ2_RODNA</name>
<reference evidence="1 3" key="2">
    <citation type="submission" date="2018-11" db="EMBL/GenBank/DDBJ databases">
        <authorList>
            <consortium name="Pathogen Informatics"/>
        </authorList>
    </citation>
    <scope>NUCLEOTIDE SEQUENCE [LARGE SCALE GENOMIC DNA]</scope>
</reference>
<evidence type="ECO:0000313" key="4">
    <source>
        <dbReference type="WBParaSite" id="HNAJ_0000374701-mRNA-1"/>
    </source>
</evidence>
<evidence type="ECO:0000313" key="5">
    <source>
        <dbReference type="WBParaSite" id="HNAJ_0001120301-mRNA-1"/>
    </source>
</evidence>
<organism evidence="5">
    <name type="scientific">Rodentolepis nana</name>
    <name type="common">Dwarf tapeworm</name>
    <name type="synonym">Hymenolepis nana</name>
    <dbReference type="NCBI Taxonomy" id="102285"/>
    <lineage>
        <taxon>Eukaryota</taxon>
        <taxon>Metazoa</taxon>
        <taxon>Spiralia</taxon>
        <taxon>Lophotrochozoa</taxon>
        <taxon>Platyhelminthes</taxon>
        <taxon>Cestoda</taxon>
        <taxon>Eucestoda</taxon>
        <taxon>Cyclophyllidea</taxon>
        <taxon>Hymenolepididae</taxon>
        <taxon>Rodentolepis</taxon>
    </lineage>
</organism>
<proteinExistence type="predicted"/>
<evidence type="ECO:0000313" key="2">
    <source>
        <dbReference type="EMBL" id="VDO09790.1"/>
    </source>
</evidence>
<dbReference type="EMBL" id="UZAE01013426">
    <property type="protein sequence ID" value="VDO09790.1"/>
    <property type="molecule type" value="Genomic_DNA"/>
</dbReference>
<evidence type="ECO:0000313" key="1">
    <source>
        <dbReference type="EMBL" id="VDN99604.1"/>
    </source>
</evidence>
<keyword evidence="3" id="KW-1185">Reference proteome</keyword>
<dbReference type="EMBL" id="UZAE01002295">
    <property type="protein sequence ID" value="VDN99604.1"/>
    <property type="molecule type" value="Genomic_DNA"/>
</dbReference>
<dbReference type="WBParaSite" id="HNAJ_0000374701-mRNA-1">
    <property type="protein sequence ID" value="HNAJ_0000374701-mRNA-1"/>
    <property type="gene ID" value="HNAJ_0000374701"/>
</dbReference>
<dbReference type="WBParaSite" id="HNAJ_0001120301-mRNA-1">
    <property type="protein sequence ID" value="HNAJ_0001120301-mRNA-1"/>
    <property type="gene ID" value="HNAJ_0001120301"/>
</dbReference>
<sequence>MSINVYICNSKVIQVCNAWGVTPEGQSSLSDLLRCCRAHRVLFFEKSDNAAPNTRLLHTFVVFYQLKQFSLCLFGRTICKLKA</sequence>
<dbReference type="Proteomes" id="UP000278807">
    <property type="component" value="Unassembled WGS sequence"/>
</dbReference>
<evidence type="ECO:0000313" key="3">
    <source>
        <dbReference type="Proteomes" id="UP000278807"/>
    </source>
</evidence>